<keyword evidence="3" id="KW-1185">Reference proteome</keyword>
<keyword evidence="1" id="KW-1133">Transmembrane helix</keyword>
<organism evidence="2 3">
    <name type="scientific">Araneus ventricosus</name>
    <name type="common">Orbweaver spider</name>
    <name type="synonym">Epeira ventricosa</name>
    <dbReference type="NCBI Taxonomy" id="182803"/>
    <lineage>
        <taxon>Eukaryota</taxon>
        <taxon>Metazoa</taxon>
        <taxon>Ecdysozoa</taxon>
        <taxon>Arthropoda</taxon>
        <taxon>Chelicerata</taxon>
        <taxon>Arachnida</taxon>
        <taxon>Araneae</taxon>
        <taxon>Araneomorphae</taxon>
        <taxon>Entelegynae</taxon>
        <taxon>Araneoidea</taxon>
        <taxon>Araneidae</taxon>
        <taxon>Araneus</taxon>
    </lineage>
</organism>
<accession>A0A4Y2NXZ8</accession>
<evidence type="ECO:0000313" key="3">
    <source>
        <dbReference type="Proteomes" id="UP000499080"/>
    </source>
</evidence>
<keyword evidence="1" id="KW-0812">Transmembrane</keyword>
<dbReference type="Proteomes" id="UP000499080">
    <property type="component" value="Unassembled WGS sequence"/>
</dbReference>
<dbReference type="EMBL" id="BGPR01009877">
    <property type="protein sequence ID" value="GBN42857.1"/>
    <property type="molecule type" value="Genomic_DNA"/>
</dbReference>
<evidence type="ECO:0000313" key="2">
    <source>
        <dbReference type="EMBL" id="GBN42857.1"/>
    </source>
</evidence>
<comment type="caution">
    <text evidence="2">The sequence shown here is derived from an EMBL/GenBank/DDBJ whole genome shotgun (WGS) entry which is preliminary data.</text>
</comment>
<dbReference type="AlphaFoldDB" id="A0A4Y2NXZ8"/>
<sequence>MSSGTMRVHQIVTTQGELCRHRGSVDENRGYRISQSIAVIHHRDYDSQALAKGLLKMTEQTIQPLSCAFPPDYHWKRSFLNCPSLSAPLLGSMHTIQRTFSPEPLWVCVRQGRFHDQFYGLIFLLAASGVSCVALLPWERGRGDLTICPLAIYFVNDLVSRIPKGLSSVTKNIFYAVNLYDWKPMRVEQWFTGVIRIKPMIV</sequence>
<gene>
    <name evidence="2" type="ORF">AVEN_244648_1</name>
</gene>
<proteinExistence type="predicted"/>
<reference evidence="2 3" key="1">
    <citation type="journal article" date="2019" name="Sci. Rep.">
        <title>Orb-weaving spider Araneus ventricosus genome elucidates the spidroin gene catalogue.</title>
        <authorList>
            <person name="Kono N."/>
            <person name="Nakamura H."/>
            <person name="Ohtoshi R."/>
            <person name="Moran D.A.P."/>
            <person name="Shinohara A."/>
            <person name="Yoshida Y."/>
            <person name="Fujiwara M."/>
            <person name="Mori M."/>
            <person name="Tomita M."/>
            <person name="Arakawa K."/>
        </authorList>
    </citation>
    <scope>NUCLEOTIDE SEQUENCE [LARGE SCALE GENOMIC DNA]</scope>
</reference>
<protein>
    <submittedName>
        <fullName evidence="2">Uncharacterized protein</fullName>
    </submittedName>
</protein>
<evidence type="ECO:0000256" key="1">
    <source>
        <dbReference type="SAM" id="Phobius"/>
    </source>
</evidence>
<keyword evidence="1" id="KW-0472">Membrane</keyword>
<feature type="transmembrane region" description="Helical" evidence="1">
    <location>
        <begin position="118"/>
        <end position="138"/>
    </location>
</feature>
<name>A0A4Y2NXZ8_ARAVE</name>